<evidence type="ECO:0000256" key="1">
    <source>
        <dbReference type="SAM" id="MobiDB-lite"/>
    </source>
</evidence>
<dbReference type="OrthoDB" id="206598at2759"/>
<protein>
    <submittedName>
        <fullName evidence="2 3">Uncharacterized protein</fullName>
    </submittedName>
</protein>
<dbReference type="PaxDb" id="55529-EKX43878"/>
<accession>L1J5S0</accession>
<reference evidence="4" key="2">
    <citation type="submission" date="2012-11" db="EMBL/GenBank/DDBJ databases">
        <authorList>
            <person name="Kuo A."/>
            <person name="Curtis B.A."/>
            <person name="Tanifuji G."/>
            <person name="Burki F."/>
            <person name="Gruber A."/>
            <person name="Irimia M."/>
            <person name="Maruyama S."/>
            <person name="Arias M.C."/>
            <person name="Ball S.G."/>
            <person name="Gile G.H."/>
            <person name="Hirakawa Y."/>
            <person name="Hopkins J.F."/>
            <person name="Rensing S.A."/>
            <person name="Schmutz J."/>
            <person name="Symeonidi A."/>
            <person name="Elias M."/>
            <person name="Eveleigh R.J."/>
            <person name="Herman E.K."/>
            <person name="Klute M.J."/>
            <person name="Nakayama T."/>
            <person name="Obornik M."/>
            <person name="Reyes-Prieto A."/>
            <person name="Armbrust E.V."/>
            <person name="Aves S.J."/>
            <person name="Beiko R.G."/>
            <person name="Coutinho P."/>
            <person name="Dacks J.B."/>
            <person name="Durnford D.G."/>
            <person name="Fast N.M."/>
            <person name="Green B.R."/>
            <person name="Grisdale C."/>
            <person name="Hempe F."/>
            <person name="Henrissat B."/>
            <person name="Hoppner M.P."/>
            <person name="Ishida K.-I."/>
            <person name="Kim E."/>
            <person name="Koreny L."/>
            <person name="Kroth P.G."/>
            <person name="Liu Y."/>
            <person name="Malik S.-B."/>
            <person name="Maier U.G."/>
            <person name="McRose D."/>
            <person name="Mock T."/>
            <person name="Neilson J.A."/>
            <person name="Onodera N.T."/>
            <person name="Poole A.M."/>
            <person name="Pritham E.J."/>
            <person name="Richards T.A."/>
            <person name="Rocap G."/>
            <person name="Roy S.W."/>
            <person name="Sarai C."/>
            <person name="Schaack S."/>
            <person name="Shirato S."/>
            <person name="Slamovits C.H."/>
            <person name="Spencer D.F."/>
            <person name="Suzuki S."/>
            <person name="Worden A.Z."/>
            <person name="Zauner S."/>
            <person name="Barry K."/>
            <person name="Bell C."/>
            <person name="Bharti A.K."/>
            <person name="Crow J.A."/>
            <person name="Grimwood J."/>
            <person name="Kramer R."/>
            <person name="Lindquist E."/>
            <person name="Lucas S."/>
            <person name="Salamov A."/>
            <person name="McFadden G.I."/>
            <person name="Lane C.E."/>
            <person name="Keeling P.J."/>
            <person name="Gray M.W."/>
            <person name="Grigoriev I.V."/>
            <person name="Archibald J.M."/>
        </authorList>
    </citation>
    <scope>NUCLEOTIDE SEQUENCE</scope>
    <source>
        <strain evidence="4">CCMP2712</strain>
    </source>
</reference>
<proteinExistence type="predicted"/>
<sequence length="225" mass="25902">MHKVEAALSRFLGQLPLQGEEERRVSDAISELLVVAFEEKRSRRDADKEHQGYALLKVRHSSLVQRVIDSVEGQEMGEGARARLRASRAKKRSEFDTEEEERRRREEEEKKTRLEVIDRLAPPPLSTDAWRELSCPEQLVIDWESIPSSCRPDFTLKEEEDGRKRRRERKMETAESRATRKRKQVESFLLLLREILAGWEGDAPVIVDFGCGSGNLLLPLASVLP</sequence>
<evidence type="ECO:0000313" key="4">
    <source>
        <dbReference type="Proteomes" id="UP000011087"/>
    </source>
</evidence>
<feature type="compositionally biased region" description="Basic residues" evidence="1">
    <location>
        <begin position="82"/>
        <end position="91"/>
    </location>
</feature>
<gene>
    <name evidence="2" type="ORF">GUITHDRAFT_110327</name>
</gene>
<evidence type="ECO:0000313" key="3">
    <source>
        <dbReference type="EnsemblProtists" id="EKX43878"/>
    </source>
</evidence>
<organism evidence="2">
    <name type="scientific">Guillardia theta (strain CCMP2712)</name>
    <name type="common">Cryptophyte</name>
    <dbReference type="NCBI Taxonomy" id="905079"/>
    <lineage>
        <taxon>Eukaryota</taxon>
        <taxon>Cryptophyceae</taxon>
        <taxon>Pyrenomonadales</taxon>
        <taxon>Geminigeraceae</taxon>
        <taxon>Guillardia</taxon>
    </lineage>
</organism>
<name>L1J5S0_GUITC</name>
<dbReference type="Proteomes" id="UP000011087">
    <property type="component" value="Unassembled WGS sequence"/>
</dbReference>
<feature type="region of interest" description="Disordered" evidence="1">
    <location>
        <begin position="76"/>
        <end position="108"/>
    </location>
</feature>
<dbReference type="EMBL" id="JH993008">
    <property type="protein sequence ID" value="EKX43878.1"/>
    <property type="molecule type" value="Genomic_DNA"/>
</dbReference>
<reference evidence="2 4" key="1">
    <citation type="journal article" date="2012" name="Nature">
        <title>Algal genomes reveal evolutionary mosaicism and the fate of nucleomorphs.</title>
        <authorList>
            <consortium name="DOE Joint Genome Institute"/>
            <person name="Curtis B.A."/>
            <person name="Tanifuji G."/>
            <person name="Burki F."/>
            <person name="Gruber A."/>
            <person name="Irimia M."/>
            <person name="Maruyama S."/>
            <person name="Arias M.C."/>
            <person name="Ball S.G."/>
            <person name="Gile G.H."/>
            <person name="Hirakawa Y."/>
            <person name="Hopkins J.F."/>
            <person name="Kuo A."/>
            <person name="Rensing S.A."/>
            <person name="Schmutz J."/>
            <person name="Symeonidi A."/>
            <person name="Elias M."/>
            <person name="Eveleigh R.J."/>
            <person name="Herman E.K."/>
            <person name="Klute M.J."/>
            <person name="Nakayama T."/>
            <person name="Obornik M."/>
            <person name="Reyes-Prieto A."/>
            <person name="Armbrust E.V."/>
            <person name="Aves S.J."/>
            <person name="Beiko R.G."/>
            <person name="Coutinho P."/>
            <person name="Dacks J.B."/>
            <person name="Durnford D.G."/>
            <person name="Fast N.M."/>
            <person name="Green B.R."/>
            <person name="Grisdale C.J."/>
            <person name="Hempel F."/>
            <person name="Henrissat B."/>
            <person name="Hoppner M.P."/>
            <person name="Ishida K."/>
            <person name="Kim E."/>
            <person name="Koreny L."/>
            <person name="Kroth P.G."/>
            <person name="Liu Y."/>
            <person name="Malik S.B."/>
            <person name="Maier U.G."/>
            <person name="McRose D."/>
            <person name="Mock T."/>
            <person name="Neilson J.A."/>
            <person name="Onodera N.T."/>
            <person name="Poole A.M."/>
            <person name="Pritham E.J."/>
            <person name="Richards T.A."/>
            <person name="Rocap G."/>
            <person name="Roy S.W."/>
            <person name="Sarai C."/>
            <person name="Schaack S."/>
            <person name="Shirato S."/>
            <person name="Slamovits C.H."/>
            <person name="Spencer D.F."/>
            <person name="Suzuki S."/>
            <person name="Worden A.Z."/>
            <person name="Zauner S."/>
            <person name="Barry K."/>
            <person name="Bell C."/>
            <person name="Bharti A.K."/>
            <person name="Crow J.A."/>
            <person name="Grimwood J."/>
            <person name="Kramer R."/>
            <person name="Lindquist E."/>
            <person name="Lucas S."/>
            <person name="Salamov A."/>
            <person name="McFadden G.I."/>
            <person name="Lane C.E."/>
            <person name="Keeling P.J."/>
            <person name="Gray M.W."/>
            <person name="Grigoriev I.V."/>
            <person name="Archibald J.M."/>
        </authorList>
    </citation>
    <scope>NUCLEOTIDE SEQUENCE</scope>
    <source>
        <strain evidence="2 4">CCMP2712</strain>
    </source>
</reference>
<dbReference type="GeneID" id="17300466"/>
<evidence type="ECO:0000313" key="2">
    <source>
        <dbReference type="EMBL" id="EKX43878.1"/>
    </source>
</evidence>
<dbReference type="RefSeq" id="XP_005830858.1">
    <property type="nucleotide sequence ID" value="XM_005830801.1"/>
</dbReference>
<dbReference type="EnsemblProtists" id="EKX43878">
    <property type="protein sequence ID" value="EKX43878"/>
    <property type="gene ID" value="GUITHDRAFT_110327"/>
</dbReference>
<dbReference type="KEGG" id="gtt:GUITHDRAFT_110327"/>
<feature type="region of interest" description="Disordered" evidence="1">
    <location>
        <begin position="157"/>
        <end position="178"/>
    </location>
</feature>
<dbReference type="AlphaFoldDB" id="L1J5S0"/>
<feature type="compositionally biased region" description="Basic and acidic residues" evidence="1">
    <location>
        <begin position="92"/>
        <end position="108"/>
    </location>
</feature>
<reference evidence="3" key="3">
    <citation type="submission" date="2015-06" db="UniProtKB">
        <authorList>
            <consortium name="EnsemblProtists"/>
        </authorList>
    </citation>
    <scope>IDENTIFICATION</scope>
</reference>
<dbReference type="HOGENOM" id="CLU_1231873_0_0_1"/>
<keyword evidence="4" id="KW-1185">Reference proteome</keyword>